<comment type="caution">
    <text evidence="1">The sequence shown here is derived from an EMBL/GenBank/DDBJ whole genome shotgun (WGS) entry which is preliminary data.</text>
</comment>
<dbReference type="AlphaFoldDB" id="A0A1Y2BUT4"/>
<dbReference type="InterPro" id="IPR038781">
    <property type="entry name" value="C365.16-ike"/>
</dbReference>
<dbReference type="EMBL" id="MCGO01000044">
    <property type="protein sequence ID" value="ORY38434.1"/>
    <property type="molecule type" value="Genomic_DNA"/>
</dbReference>
<dbReference type="Proteomes" id="UP000193642">
    <property type="component" value="Unassembled WGS sequence"/>
</dbReference>
<dbReference type="STRING" id="329046.A0A1Y2BUT4"/>
<dbReference type="PANTHER" id="PTHR37845:SF1">
    <property type="entry name" value="SEQUENCE ORPHAN"/>
    <property type="match status" value="1"/>
</dbReference>
<reference evidence="1 2" key="1">
    <citation type="submission" date="2016-07" db="EMBL/GenBank/DDBJ databases">
        <title>Pervasive Adenine N6-methylation of Active Genes in Fungi.</title>
        <authorList>
            <consortium name="DOE Joint Genome Institute"/>
            <person name="Mondo S.J."/>
            <person name="Dannebaum R.O."/>
            <person name="Kuo R.C."/>
            <person name="Labutti K."/>
            <person name="Haridas S."/>
            <person name="Kuo A."/>
            <person name="Salamov A."/>
            <person name="Ahrendt S.R."/>
            <person name="Lipzen A."/>
            <person name="Sullivan W."/>
            <person name="Andreopoulos W.B."/>
            <person name="Clum A."/>
            <person name="Lindquist E."/>
            <person name="Daum C."/>
            <person name="Ramamoorthy G.K."/>
            <person name="Gryganskyi A."/>
            <person name="Culley D."/>
            <person name="Magnuson J.K."/>
            <person name="James T.Y."/>
            <person name="O'Malley M.A."/>
            <person name="Stajich J.E."/>
            <person name="Spatafora J.W."/>
            <person name="Visel A."/>
            <person name="Grigoriev I.V."/>
        </authorList>
    </citation>
    <scope>NUCLEOTIDE SEQUENCE [LARGE SCALE GENOMIC DNA]</scope>
    <source>
        <strain evidence="1 2">JEL800</strain>
    </source>
</reference>
<keyword evidence="2" id="KW-1185">Reference proteome</keyword>
<proteinExistence type="predicted"/>
<evidence type="ECO:0000313" key="1">
    <source>
        <dbReference type="EMBL" id="ORY38434.1"/>
    </source>
</evidence>
<sequence>MQQQIHHHHQPLHIPQFEEQQQHQQQQPQQPYLGASLAGDFGSAMATSLVISPVVTVIDRSIIANASGKTPLVQGLKDGFRTLATKPHIFLRQSSFLAVFTVYAGTYATANTVETLCTSSLAINPAFPKFLSSTTVNIALCAWKDKMLTKWYGVGCPKPFPKLSYGLFIVRDSLTVAASFTLPPIISKILQGPEIGASQAFANTVCQLGLPCAVQLISTPIHLFSLDLYNREGVSFGERVRVVKRDYLAASVMRMGRVLPAFGFGQLVNVNVRAGLTGMFSS</sequence>
<organism evidence="1 2">
    <name type="scientific">Rhizoclosmatium globosum</name>
    <dbReference type="NCBI Taxonomy" id="329046"/>
    <lineage>
        <taxon>Eukaryota</taxon>
        <taxon>Fungi</taxon>
        <taxon>Fungi incertae sedis</taxon>
        <taxon>Chytridiomycota</taxon>
        <taxon>Chytridiomycota incertae sedis</taxon>
        <taxon>Chytridiomycetes</taxon>
        <taxon>Chytridiales</taxon>
        <taxon>Chytriomycetaceae</taxon>
        <taxon>Rhizoclosmatium</taxon>
    </lineage>
</organism>
<evidence type="ECO:0008006" key="3">
    <source>
        <dbReference type="Google" id="ProtNLM"/>
    </source>
</evidence>
<name>A0A1Y2BUT4_9FUNG</name>
<evidence type="ECO:0000313" key="2">
    <source>
        <dbReference type="Proteomes" id="UP000193642"/>
    </source>
</evidence>
<dbReference type="GO" id="GO:0005739">
    <property type="term" value="C:mitochondrion"/>
    <property type="evidence" value="ECO:0007669"/>
    <property type="project" value="TreeGrafter"/>
</dbReference>
<protein>
    <recommendedName>
        <fullName evidence="3">Mitochondrial carrier</fullName>
    </recommendedName>
</protein>
<accession>A0A1Y2BUT4</accession>
<dbReference type="OrthoDB" id="275936at2759"/>
<dbReference type="PANTHER" id="PTHR37845">
    <property type="entry name" value="SEQUENCE ORPHAN"/>
    <property type="match status" value="1"/>
</dbReference>
<gene>
    <name evidence="1" type="ORF">BCR33DRAFT_769231</name>
</gene>